<dbReference type="SUPFAM" id="SSF52172">
    <property type="entry name" value="CheY-like"/>
    <property type="match status" value="1"/>
</dbReference>
<dbReference type="InterPro" id="IPR058031">
    <property type="entry name" value="AAA_lid_NorR"/>
</dbReference>
<dbReference type="PANTHER" id="PTHR32071">
    <property type="entry name" value="TRANSCRIPTIONAL REGULATORY PROTEIN"/>
    <property type="match status" value="1"/>
</dbReference>
<dbReference type="SUPFAM" id="SSF52540">
    <property type="entry name" value="P-loop containing nucleoside triphosphate hydrolases"/>
    <property type="match status" value="1"/>
</dbReference>
<evidence type="ECO:0000256" key="7">
    <source>
        <dbReference type="PROSITE-ProRule" id="PRU00169"/>
    </source>
</evidence>
<name>A0A831JQY2_9GAMM</name>
<dbReference type="SMART" id="SM00448">
    <property type="entry name" value="REC"/>
    <property type="match status" value="1"/>
</dbReference>
<dbReference type="InterPro" id="IPR011006">
    <property type="entry name" value="CheY-like_superfamily"/>
</dbReference>
<keyword evidence="2" id="KW-0547">Nucleotide-binding</keyword>
<accession>A0A831JQY2</accession>
<keyword evidence="6" id="KW-0804">Transcription</keyword>
<keyword evidence="1 7" id="KW-0597">Phosphoprotein</keyword>
<feature type="modified residue" description="4-aspartylphosphate" evidence="7">
    <location>
        <position position="54"/>
    </location>
</feature>
<keyword evidence="3" id="KW-0067">ATP-binding</keyword>
<dbReference type="Pfam" id="PF00158">
    <property type="entry name" value="Sigma54_activat"/>
    <property type="match status" value="1"/>
</dbReference>
<dbReference type="GO" id="GO:0005524">
    <property type="term" value="F:ATP binding"/>
    <property type="evidence" value="ECO:0007669"/>
    <property type="project" value="UniProtKB-KW"/>
</dbReference>
<dbReference type="Proteomes" id="UP000885822">
    <property type="component" value="Unassembled WGS sequence"/>
</dbReference>
<dbReference type="Gene3D" id="1.10.8.60">
    <property type="match status" value="1"/>
</dbReference>
<feature type="domain" description="Response regulatory" evidence="9">
    <location>
        <begin position="5"/>
        <end position="120"/>
    </location>
</feature>
<dbReference type="Gene3D" id="3.40.50.300">
    <property type="entry name" value="P-loop containing nucleotide triphosphate hydrolases"/>
    <property type="match status" value="1"/>
</dbReference>
<dbReference type="InterPro" id="IPR027417">
    <property type="entry name" value="P-loop_NTPase"/>
</dbReference>
<proteinExistence type="predicted"/>
<dbReference type="InterPro" id="IPR025944">
    <property type="entry name" value="Sigma_54_int_dom_CS"/>
</dbReference>
<dbReference type="EMBL" id="DRCV01000075">
    <property type="protein sequence ID" value="HDK37707.1"/>
    <property type="molecule type" value="Genomic_DNA"/>
</dbReference>
<dbReference type="PANTHER" id="PTHR32071:SF17">
    <property type="entry name" value="TRANSCRIPTIONAL REGULATOR (NTRC FAMILY)"/>
    <property type="match status" value="1"/>
</dbReference>
<dbReference type="CDD" id="cd17550">
    <property type="entry name" value="REC_NtrX-like"/>
    <property type="match status" value="1"/>
</dbReference>
<feature type="domain" description="Sigma-54 factor interaction" evidence="8">
    <location>
        <begin position="141"/>
        <end position="364"/>
    </location>
</feature>
<evidence type="ECO:0000256" key="3">
    <source>
        <dbReference type="ARBA" id="ARBA00022840"/>
    </source>
</evidence>
<dbReference type="PROSITE" id="PS50045">
    <property type="entry name" value="SIGMA54_INTERACT_4"/>
    <property type="match status" value="1"/>
</dbReference>
<evidence type="ECO:0000313" key="10">
    <source>
        <dbReference type="EMBL" id="HDK37707.1"/>
    </source>
</evidence>
<dbReference type="Gene3D" id="1.10.10.60">
    <property type="entry name" value="Homeodomain-like"/>
    <property type="match status" value="1"/>
</dbReference>
<feature type="non-terminal residue" evidence="10">
    <location>
        <position position="439"/>
    </location>
</feature>
<evidence type="ECO:0000259" key="8">
    <source>
        <dbReference type="PROSITE" id="PS50045"/>
    </source>
</evidence>
<dbReference type="InterPro" id="IPR002078">
    <property type="entry name" value="Sigma_54_int"/>
</dbReference>
<dbReference type="Pfam" id="PF25601">
    <property type="entry name" value="AAA_lid_14"/>
    <property type="match status" value="1"/>
</dbReference>
<evidence type="ECO:0000259" key="9">
    <source>
        <dbReference type="PROSITE" id="PS50110"/>
    </source>
</evidence>
<evidence type="ECO:0000256" key="6">
    <source>
        <dbReference type="ARBA" id="ARBA00023163"/>
    </source>
</evidence>
<evidence type="ECO:0000256" key="2">
    <source>
        <dbReference type="ARBA" id="ARBA00022741"/>
    </source>
</evidence>
<dbReference type="Pfam" id="PF00072">
    <property type="entry name" value="Response_reg"/>
    <property type="match status" value="1"/>
</dbReference>
<dbReference type="GO" id="GO:0000160">
    <property type="term" value="P:phosphorelay signal transduction system"/>
    <property type="evidence" value="ECO:0007669"/>
    <property type="project" value="UniProtKB-KW"/>
</dbReference>
<dbReference type="CDD" id="cd00009">
    <property type="entry name" value="AAA"/>
    <property type="match status" value="1"/>
</dbReference>
<comment type="caution">
    <text evidence="10">The sequence shown here is derived from an EMBL/GenBank/DDBJ whole genome shotgun (WGS) entry which is preliminary data.</text>
</comment>
<gene>
    <name evidence="10" type="ORF">ENG92_01650</name>
</gene>
<evidence type="ECO:0000256" key="4">
    <source>
        <dbReference type="ARBA" id="ARBA00023012"/>
    </source>
</evidence>
<dbReference type="Gene3D" id="3.40.50.2300">
    <property type="match status" value="1"/>
</dbReference>
<dbReference type="GO" id="GO:0006355">
    <property type="term" value="P:regulation of DNA-templated transcription"/>
    <property type="evidence" value="ECO:0007669"/>
    <property type="project" value="InterPro"/>
</dbReference>
<organism evidence="10">
    <name type="scientific">Thiolapillus brandeum</name>
    <dbReference type="NCBI Taxonomy" id="1076588"/>
    <lineage>
        <taxon>Bacteria</taxon>
        <taxon>Pseudomonadati</taxon>
        <taxon>Pseudomonadota</taxon>
        <taxon>Gammaproteobacteria</taxon>
        <taxon>Chromatiales</taxon>
        <taxon>Sedimenticolaceae</taxon>
        <taxon>Thiolapillus</taxon>
    </lineage>
</organism>
<evidence type="ECO:0000256" key="5">
    <source>
        <dbReference type="ARBA" id="ARBA00023015"/>
    </source>
</evidence>
<evidence type="ECO:0000256" key="1">
    <source>
        <dbReference type="ARBA" id="ARBA00022553"/>
    </source>
</evidence>
<protein>
    <submittedName>
        <fullName evidence="10">Sigma-54-dependent Fis family transcriptional regulator</fullName>
    </submittedName>
</protein>
<dbReference type="AlphaFoldDB" id="A0A831JQY2"/>
<keyword evidence="4" id="KW-0902">Two-component regulatory system</keyword>
<dbReference type="PROSITE" id="PS00688">
    <property type="entry name" value="SIGMA54_INTERACT_3"/>
    <property type="match status" value="1"/>
</dbReference>
<reference evidence="10" key="1">
    <citation type="journal article" date="2020" name="mSystems">
        <title>Genome- and Community-Level Interaction Insights into Carbon Utilization and Element Cycling Functions of Hydrothermarchaeota in Hydrothermal Sediment.</title>
        <authorList>
            <person name="Zhou Z."/>
            <person name="Liu Y."/>
            <person name="Xu W."/>
            <person name="Pan J."/>
            <person name="Luo Z.H."/>
            <person name="Li M."/>
        </authorList>
    </citation>
    <scope>NUCLEOTIDE SEQUENCE [LARGE SCALE GENOMIC DNA]</scope>
    <source>
        <strain evidence="10">HyVt-26</strain>
    </source>
</reference>
<dbReference type="InterPro" id="IPR001789">
    <property type="entry name" value="Sig_transdc_resp-reg_receiver"/>
</dbReference>
<keyword evidence="5" id="KW-0805">Transcription regulation</keyword>
<sequence length="439" mass="48169">MSQAQILVVDDEPDIRQLVQEILEDEGYSVRTAQDGENARLLYAQQKPDLVLLDIWMPDIDGISLLKEWSAAGKLESQVVIMSGHGTLETAVEATRLGAFDFIQKPLSLAKLLATVSKALDARPQVEAAGSTARQTLQVEPLGTSPAMQLLRNKARQAASHNSPVMITGEPGSGRRTLARYIHQLSAANGDMVTYDHSQAGVESSLSYLFGSVSNGQTVAGLLDQASDGSVFIPDLPKLATDAQELLNSTIESGSFTPAGSGSQKPLACRIICSAPEDLERVVKDGQVLSSLYFRLNVLPLKIPPLRERPEDIPELVRYFSDWFPNQENLPYRQFSVSVQNRMRNHRWPGNVRELRNLIQRMLVLGGNGEVSMQEIEDALSHSAASMGSTGSGREALFDLPLREAREQFEREYLIYQLKKAGGSVGKLSESVGMERTHL</sequence>
<dbReference type="FunFam" id="3.40.50.2300:FF:000018">
    <property type="entry name" value="DNA-binding transcriptional regulator NtrC"/>
    <property type="match status" value="1"/>
</dbReference>
<dbReference type="PROSITE" id="PS50110">
    <property type="entry name" value="RESPONSE_REGULATORY"/>
    <property type="match status" value="1"/>
</dbReference>